<dbReference type="AlphaFoldDB" id="A0AAQ4D214"/>
<evidence type="ECO:0000313" key="2">
    <source>
        <dbReference type="Proteomes" id="UP001321473"/>
    </source>
</evidence>
<name>A0AAQ4D214_AMBAM</name>
<dbReference type="Proteomes" id="UP001321473">
    <property type="component" value="Unassembled WGS sequence"/>
</dbReference>
<reference evidence="1 2" key="1">
    <citation type="journal article" date="2023" name="Arcadia Sci">
        <title>De novo assembly of a long-read Amblyomma americanum tick genome.</title>
        <authorList>
            <person name="Chou S."/>
            <person name="Poskanzer K.E."/>
            <person name="Rollins M."/>
            <person name="Thuy-Boun P.S."/>
        </authorList>
    </citation>
    <scope>NUCLEOTIDE SEQUENCE [LARGE SCALE GENOMIC DNA]</scope>
    <source>
        <strain evidence="1">F_SG_1</strain>
        <tissue evidence="1">Salivary glands</tissue>
    </source>
</reference>
<sequence>MPARHKVLRGLTVDRLTCLLEEKAAFPFLSREWLAVPDRRQATSKTLGPQHGSRWRFRGRCSSISRQETSVAERTSR</sequence>
<comment type="caution">
    <text evidence="1">The sequence shown here is derived from an EMBL/GenBank/DDBJ whole genome shotgun (WGS) entry which is preliminary data.</text>
</comment>
<dbReference type="EMBL" id="JARKHS020036190">
    <property type="protein sequence ID" value="KAK8756504.1"/>
    <property type="molecule type" value="Genomic_DNA"/>
</dbReference>
<organism evidence="1 2">
    <name type="scientific">Amblyomma americanum</name>
    <name type="common">Lone star tick</name>
    <dbReference type="NCBI Taxonomy" id="6943"/>
    <lineage>
        <taxon>Eukaryota</taxon>
        <taxon>Metazoa</taxon>
        <taxon>Ecdysozoa</taxon>
        <taxon>Arthropoda</taxon>
        <taxon>Chelicerata</taxon>
        <taxon>Arachnida</taxon>
        <taxon>Acari</taxon>
        <taxon>Parasitiformes</taxon>
        <taxon>Ixodida</taxon>
        <taxon>Ixodoidea</taxon>
        <taxon>Ixodidae</taxon>
        <taxon>Amblyomminae</taxon>
        <taxon>Amblyomma</taxon>
    </lineage>
</organism>
<accession>A0AAQ4D214</accession>
<proteinExistence type="predicted"/>
<evidence type="ECO:0000313" key="1">
    <source>
        <dbReference type="EMBL" id="KAK8756504.1"/>
    </source>
</evidence>
<gene>
    <name evidence="1" type="ORF">V5799_000797</name>
</gene>
<protein>
    <submittedName>
        <fullName evidence="1">Uncharacterized protein</fullName>
    </submittedName>
</protein>
<keyword evidence="2" id="KW-1185">Reference proteome</keyword>